<dbReference type="InterPro" id="IPR001138">
    <property type="entry name" value="Zn2Cys6_DnaBD"/>
</dbReference>
<evidence type="ECO:0000256" key="1">
    <source>
        <dbReference type="ARBA" id="ARBA00022723"/>
    </source>
</evidence>
<dbReference type="EMBL" id="JACEFI010000001">
    <property type="protein sequence ID" value="KAH0601489.1"/>
    <property type="molecule type" value="Genomic_DNA"/>
</dbReference>
<comment type="caution">
    <text evidence="8">The sequence shown here is derived from an EMBL/GenBank/DDBJ whole genome shotgun (WGS) entry which is preliminary data.</text>
</comment>
<evidence type="ECO:0000256" key="6">
    <source>
        <dbReference type="SAM" id="MobiDB-lite"/>
    </source>
</evidence>
<reference evidence="8 9" key="1">
    <citation type="submission" date="2020-07" db="EMBL/GenBank/DDBJ databases">
        <title>Metarhizium humberi genome.</title>
        <authorList>
            <person name="Lysoe E."/>
        </authorList>
    </citation>
    <scope>NUCLEOTIDE SEQUENCE [LARGE SCALE GENOMIC DNA]</scope>
    <source>
        <strain evidence="8 9">ESALQ1638</strain>
    </source>
</reference>
<evidence type="ECO:0000313" key="9">
    <source>
        <dbReference type="Proteomes" id="UP000764110"/>
    </source>
</evidence>
<dbReference type="InterPro" id="IPR050797">
    <property type="entry name" value="Carb_Metab_Trans_Reg"/>
</dbReference>
<keyword evidence="1" id="KW-0479">Metal-binding</keyword>
<gene>
    <name evidence="8" type="ORF">MHUMG1_00365</name>
</gene>
<evidence type="ECO:0000256" key="3">
    <source>
        <dbReference type="ARBA" id="ARBA00023125"/>
    </source>
</evidence>
<dbReference type="CDD" id="cd00067">
    <property type="entry name" value="GAL4"/>
    <property type="match status" value="1"/>
</dbReference>
<name>A0A9P8SCM1_9HYPO</name>
<dbReference type="InterPro" id="IPR007219">
    <property type="entry name" value="XnlR_reg_dom"/>
</dbReference>
<dbReference type="GO" id="GO:0003677">
    <property type="term" value="F:DNA binding"/>
    <property type="evidence" value="ECO:0007669"/>
    <property type="project" value="UniProtKB-KW"/>
</dbReference>
<dbReference type="PANTHER" id="PTHR31668">
    <property type="entry name" value="GLUCOSE TRANSPORT TRANSCRIPTION REGULATOR RGT1-RELATED-RELATED"/>
    <property type="match status" value="1"/>
</dbReference>
<keyword evidence="9" id="KW-1185">Reference proteome</keyword>
<feature type="compositionally biased region" description="Basic and acidic residues" evidence="6">
    <location>
        <begin position="297"/>
        <end position="307"/>
    </location>
</feature>
<protein>
    <recommendedName>
        <fullName evidence="7">Zn(2)-C6 fungal-type domain-containing protein</fullName>
    </recommendedName>
</protein>
<dbReference type="Proteomes" id="UP000764110">
    <property type="component" value="Unassembled WGS sequence"/>
</dbReference>
<dbReference type="SMART" id="SM00906">
    <property type="entry name" value="Fungal_trans"/>
    <property type="match status" value="1"/>
</dbReference>
<dbReference type="Pfam" id="PF00172">
    <property type="entry name" value="Zn_clus"/>
    <property type="match status" value="1"/>
</dbReference>
<dbReference type="SMART" id="SM00066">
    <property type="entry name" value="GAL4"/>
    <property type="match status" value="1"/>
</dbReference>
<accession>A0A9P8SCM1</accession>
<dbReference type="GO" id="GO:0000981">
    <property type="term" value="F:DNA-binding transcription factor activity, RNA polymerase II-specific"/>
    <property type="evidence" value="ECO:0007669"/>
    <property type="project" value="InterPro"/>
</dbReference>
<organism evidence="8 9">
    <name type="scientific">Metarhizium humberi</name>
    <dbReference type="NCBI Taxonomy" id="2596975"/>
    <lineage>
        <taxon>Eukaryota</taxon>
        <taxon>Fungi</taxon>
        <taxon>Dikarya</taxon>
        <taxon>Ascomycota</taxon>
        <taxon>Pezizomycotina</taxon>
        <taxon>Sordariomycetes</taxon>
        <taxon>Hypocreomycetidae</taxon>
        <taxon>Hypocreales</taxon>
        <taxon>Clavicipitaceae</taxon>
        <taxon>Metarhizium</taxon>
    </lineage>
</organism>
<evidence type="ECO:0000313" key="8">
    <source>
        <dbReference type="EMBL" id="KAH0601489.1"/>
    </source>
</evidence>
<dbReference type="Pfam" id="PF04082">
    <property type="entry name" value="Fungal_trans"/>
    <property type="match status" value="1"/>
</dbReference>
<feature type="region of interest" description="Disordered" evidence="6">
    <location>
        <begin position="40"/>
        <end position="115"/>
    </location>
</feature>
<keyword evidence="4" id="KW-0804">Transcription</keyword>
<dbReference type="InterPro" id="IPR036864">
    <property type="entry name" value="Zn2-C6_fun-type_DNA-bd_sf"/>
</dbReference>
<feature type="compositionally biased region" description="Basic and acidic residues" evidence="6">
    <location>
        <begin position="72"/>
        <end position="96"/>
    </location>
</feature>
<feature type="region of interest" description="Disordered" evidence="6">
    <location>
        <begin position="297"/>
        <end position="364"/>
    </location>
</feature>
<dbReference type="Gene3D" id="4.10.240.10">
    <property type="entry name" value="Zn(2)-C6 fungal-type DNA-binding domain"/>
    <property type="match status" value="1"/>
</dbReference>
<dbReference type="CDD" id="cd12148">
    <property type="entry name" value="fungal_TF_MHR"/>
    <property type="match status" value="1"/>
</dbReference>
<keyword evidence="5" id="KW-0539">Nucleus</keyword>
<dbReference type="GO" id="GO:0008270">
    <property type="term" value="F:zinc ion binding"/>
    <property type="evidence" value="ECO:0007669"/>
    <property type="project" value="InterPro"/>
</dbReference>
<evidence type="ECO:0000256" key="2">
    <source>
        <dbReference type="ARBA" id="ARBA00023015"/>
    </source>
</evidence>
<proteinExistence type="predicted"/>
<dbReference type="AlphaFoldDB" id="A0A9P8SCM1"/>
<dbReference type="SUPFAM" id="SSF57701">
    <property type="entry name" value="Zn2/Cys6 DNA-binding domain"/>
    <property type="match status" value="1"/>
</dbReference>
<evidence type="ECO:0000259" key="7">
    <source>
        <dbReference type="PROSITE" id="PS50048"/>
    </source>
</evidence>
<keyword evidence="2" id="KW-0805">Transcription regulation</keyword>
<dbReference type="PROSITE" id="PS00463">
    <property type="entry name" value="ZN2_CY6_FUNGAL_1"/>
    <property type="match status" value="1"/>
</dbReference>
<feature type="domain" description="Zn(2)-C6 fungal-type" evidence="7">
    <location>
        <begin position="214"/>
        <end position="248"/>
    </location>
</feature>
<evidence type="ECO:0000256" key="4">
    <source>
        <dbReference type="ARBA" id="ARBA00023163"/>
    </source>
</evidence>
<dbReference type="PROSITE" id="PS50048">
    <property type="entry name" value="ZN2_CY6_FUNGAL_2"/>
    <property type="match status" value="1"/>
</dbReference>
<keyword evidence="3" id="KW-0238">DNA-binding</keyword>
<sequence>MASVYFNAPVDRLSGASAYALAIQGPYALIDTYNTRRIDMSPGTEGDAGDAAELTYPSPGAEGMESGPFYHNARDGAPEHHDQAEQQVADEVHGQGHDQTQMSAQDDAASHHHVSRPANLEELQLAAQLGQGLAGTSILPATDPNMTVEDPNMRNIMPHPDPDQHHTASYVQEAPPPDPMVQHQMPVAVGPALPPQYAMGDGIPPRKRSKVSRACDECRRKKIKCDAQSDSGETPCSSCARSSIRCLFSRVPQKRGPSKGYIKELADRIHSIENKLESEGNLSQDDIDKLFATDRSRHSNGLEDSTRKRPFSSISTGDYTTPTTVRQAPWGSEARSAQPASGQGEGLVQEYGNSSLAPQPTPIKPDETPIKPHAAPADVPMVDGEEVPAVDEQAFLEFLASVQPLYPVLPTDLGRLQSLLLQTNAAVRSAFSLALSCIGQPSSDSPKIASSLLHEWESNDAPSSRATDIVHAQTLLILIIDADWRGTSSLPFLLARAVALANSMKLWKCSPVDSTTEPDSDDELCVRIWWSLVLMDRWHAAGTGQPAQIPDRSVVVPASLENTIGEVSFHLLPPAGLSKLLNRISFVISTLQAGLYTADASMAAILTDYIENYREDLPAHIDAAAYPMIHLAYWHCRLLVTMLTPGATPKEIIWPTKELAHLLSVTPELKGPLFSHFVSLATMALRKLARTEATREEAAEIIKEITEKPSGGHWDGVKDKLADGLRPASSSAAEAAASQGLQHLADLATASECLAAGEEVPFGAALTTGYLEVAS</sequence>
<evidence type="ECO:0000256" key="5">
    <source>
        <dbReference type="ARBA" id="ARBA00023242"/>
    </source>
</evidence>
<feature type="compositionally biased region" description="Polar residues" evidence="6">
    <location>
        <begin position="312"/>
        <end position="326"/>
    </location>
</feature>
<dbReference type="PANTHER" id="PTHR31668:SF26">
    <property type="entry name" value="GLUCOSE TRANSPORT TRANSCRIPTION REGULATOR RGT1-RELATED"/>
    <property type="match status" value="1"/>
</dbReference>
<dbReference type="GO" id="GO:0006351">
    <property type="term" value="P:DNA-templated transcription"/>
    <property type="evidence" value="ECO:0007669"/>
    <property type="project" value="InterPro"/>
</dbReference>